<accession>A0A0R0CDD2</accession>
<name>A0A0R0CDD2_9GAMM</name>
<evidence type="ECO:0000313" key="2">
    <source>
        <dbReference type="Proteomes" id="UP000050864"/>
    </source>
</evidence>
<organism evidence="1 2">
    <name type="scientific">Stenotrophomonas humi</name>
    <dbReference type="NCBI Taxonomy" id="405444"/>
    <lineage>
        <taxon>Bacteria</taxon>
        <taxon>Pseudomonadati</taxon>
        <taxon>Pseudomonadota</taxon>
        <taxon>Gammaproteobacteria</taxon>
        <taxon>Lysobacterales</taxon>
        <taxon>Lysobacteraceae</taxon>
        <taxon>Stenotrophomonas</taxon>
    </lineage>
</organism>
<proteinExistence type="predicted"/>
<dbReference type="EMBL" id="LDJI01000019">
    <property type="protein sequence ID" value="KRG63876.1"/>
    <property type="molecule type" value="Genomic_DNA"/>
</dbReference>
<dbReference type="PATRIC" id="fig|405444.3.peg.975"/>
<dbReference type="Proteomes" id="UP000050864">
    <property type="component" value="Unassembled WGS sequence"/>
</dbReference>
<gene>
    <name evidence="1" type="ORF">ABB26_09805</name>
</gene>
<sequence>MGREQIKVEQQPRFQSGLRGDGMCAQQCGGQHAGAIVRAGSKCCGTQARIRWKSVHARMANAAVGFDVDR</sequence>
<comment type="caution">
    <text evidence="1">The sequence shown here is derived from an EMBL/GenBank/DDBJ whole genome shotgun (WGS) entry which is preliminary data.</text>
</comment>
<protein>
    <submittedName>
        <fullName evidence="1">Uncharacterized protein</fullName>
    </submittedName>
</protein>
<evidence type="ECO:0000313" key="1">
    <source>
        <dbReference type="EMBL" id="KRG63876.1"/>
    </source>
</evidence>
<dbReference type="AlphaFoldDB" id="A0A0R0CDD2"/>
<keyword evidence="2" id="KW-1185">Reference proteome</keyword>
<reference evidence="1 2" key="1">
    <citation type="submission" date="2015-05" db="EMBL/GenBank/DDBJ databases">
        <title>Genome sequencing and analysis of members of genus Stenotrophomonas.</title>
        <authorList>
            <person name="Patil P.P."/>
            <person name="Midha S."/>
            <person name="Patil P.B."/>
        </authorList>
    </citation>
    <scope>NUCLEOTIDE SEQUENCE [LARGE SCALE GENOMIC DNA]</scope>
    <source>
        <strain evidence="1 2">DSM 18929</strain>
    </source>
</reference>